<dbReference type="InterPro" id="IPR036291">
    <property type="entry name" value="NAD(P)-bd_dom_sf"/>
</dbReference>
<evidence type="ECO:0000256" key="1">
    <source>
        <dbReference type="ARBA" id="ARBA00023002"/>
    </source>
</evidence>
<evidence type="ECO:0000313" key="6">
    <source>
        <dbReference type="Proteomes" id="UP000655094"/>
    </source>
</evidence>
<organism evidence="5 6">
    <name type="scientific">Klebsiella pneumoniae</name>
    <dbReference type="NCBI Taxonomy" id="573"/>
    <lineage>
        <taxon>Bacteria</taxon>
        <taxon>Pseudomonadati</taxon>
        <taxon>Pseudomonadota</taxon>
        <taxon>Gammaproteobacteria</taxon>
        <taxon>Enterobacterales</taxon>
        <taxon>Enterobacteriaceae</taxon>
        <taxon>Klebsiella/Raoultella group</taxon>
        <taxon>Klebsiella</taxon>
        <taxon>Klebsiella pneumoniae complex</taxon>
    </lineage>
</organism>
<dbReference type="Pfam" id="PF01408">
    <property type="entry name" value="GFO_IDH_MocA"/>
    <property type="match status" value="1"/>
</dbReference>
<proteinExistence type="predicted"/>
<dbReference type="Gene3D" id="3.40.50.720">
    <property type="entry name" value="NAD(P)-binding Rossmann-like Domain"/>
    <property type="match status" value="1"/>
</dbReference>
<evidence type="ECO:0000313" key="5">
    <source>
        <dbReference type="EMBL" id="GHK53510.1"/>
    </source>
</evidence>
<dbReference type="GO" id="GO:0000166">
    <property type="term" value="F:nucleotide binding"/>
    <property type="evidence" value="ECO:0007669"/>
    <property type="project" value="InterPro"/>
</dbReference>
<keyword evidence="2" id="KW-1133">Transmembrane helix</keyword>
<dbReference type="EMBL" id="BNFF01000001">
    <property type="protein sequence ID" value="GHK53510.1"/>
    <property type="molecule type" value="Genomic_DNA"/>
</dbReference>
<keyword evidence="2" id="KW-0812">Transmembrane</keyword>
<dbReference type="PANTHER" id="PTHR43818">
    <property type="entry name" value="BCDNA.GH03377"/>
    <property type="match status" value="1"/>
</dbReference>
<dbReference type="InterPro" id="IPR055170">
    <property type="entry name" value="GFO_IDH_MocA-like_dom"/>
</dbReference>
<dbReference type="AlphaFoldDB" id="A0A919HSL4"/>
<evidence type="ECO:0000259" key="4">
    <source>
        <dbReference type="Pfam" id="PF22725"/>
    </source>
</evidence>
<reference evidence="5" key="1">
    <citation type="submission" date="2020-10" db="EMBL/GenBank/DDBJ databases">
        <title>Genome Sequence of ESBL Producing Zambian Clinical Strains.</title>
        <authorList>
            <person name="Shawa M."/>
            <person name="Furuta Y."/>
            <person name="Simbotwe M."/>
            <person name="Mulenga E."/>
            <person name="Mubanga M."/>
            <person name="Mulenga G."/>
            <person name="Kaile C."/>
            <person name="Zorigt T."/>
            <person name="Hang'ombe B."/>
            <person name="Higashi H."/>
        </authorList>
    </citation>
    <scope>NUCLEOTIDE SEQUENCE</scope>
    <source>
        <strain evidence="5">Zam_UTH_09</strain>
    </source>
</reference>
<dbReference type="Gene3D" id="3.30.360.10">
    <property type="entry name" value="Dihydrodipicolinate Reductase, domain 2"/>
    <property type="match status" value="1"/>
</dbReference>
<accession>A0A919HSL4</accession>
<keyword evidence="1" id="KW-0560">Oxidoreductase</keyword>
<name>A0A919HSL4_KLEPN</name>
<comment type="caution">
    <text evidence="5">The sequence shown here is derived from an EMBL/GenBank/DDBJ whole genome shotgun (WGS) entry which is preliminary data.</text>
</comment>
<dbReference type="InterPro" id="IPR000683">
    <property type="entry name" value="Gfo/Idh/MocA-like_OxRdtase_N"/>
</dbReference>
<evidence type="ECO:0000259" key="3">
    <source>
        <dbReference type="Pfam" id="PF01408"/>
    </source>
</evidence>
<dbReference type="InterPro" id="IPR050463">
    <property type="entry name" value="Gfo/Idh/MocA_oxidrdct_glycsds"/>
</dbReference>
<dbReference type="GO" id="GO:0016491">
    <property type="term" value="F:oxidoreductase activity"/>
    <property type="evidence" value="ECO:0007669"/>
    <property type="project" value="UniProtKB-KW"/>
</dbReference>
<feature type="transmembrane region" description="Helical" evidence="2">
    <location>
        <begin position="446"/>
        <end position="465"/>
    </location>
</feature>
<gene>
    <name evidence="5" type="ORF">KPZU09_32460</name>
</gene>
<dbReference type="Proteomes" id="UP000655094">
    <property type="component" value="Unassembled WGS sequence"/>
</dbReference>
<sequence length="473" mass="51248">MIQVAIIGAGFIGPAHLEALRRLGDVEVVALCDSRLEAAQRKARALNIAHAYDSVEALLAHPGLQVVHNCTPNHLHAQINRQILAAGLHVFSEKPLCMTAEEARELVALAARAGVVHGVSFVYRQFAMVQQAAAMIRHGEVGRIFAAHGSYLQDWMLLETDYNWRVDSAQGGASRTVADIGSHWCDTVQFMTGRRIVEVMADLSIVWPTRKAPVNGKATFSAVHEAQAYETRPVDTEDFGSVLLRFDDGSKGSFMVSQVSAGRKNRLAVEINGSLCSLAWDQEVPQRLWIGHREQPDRLLSDDPSLLRPEIADSAHYPGGHIEGWPDAFKNMMGHFYQAVRAGKMPAAGARRFAAFDDGADVMYIIEAIVKAISSSAGSASNAERRRGAGLFHPKIAVEIGTGELVAEQDGIFIFHRIIPFVAGIAGEGVLGAGALRRLLFDGFRGAAGIAFAHASGFILLSAGIHRRKGRQV</sequence>
<dbReference type="SUPFAM" id="SSF55347">
    <property type="entry name" value="Glyceraldehyde-3-phosphate dehydrogenase-like, C-terminal domain"/>
    <property type="match status" value="1"/>
</dbReference>
<protein>
    <submittedName>
        <fullName evidence="5">Dehydrogenase</fullName>
    </submittedName>
</protein>
<feature type="domain" description="Gfo/Idh/MocA-like oxidoreductase N-terminal" evidence="3">
    <location>
        <begin position="2"/>
        <end position="120"/>
    </location>
</feature>
<evidence type="ECO:0000256" key="2">
    <source>
        <dbReference type="SAM" id="Phobius"/>
    </source>
</evidence>
<keyword evidence="2" id="KW-0472">Membrane</keyword>
<dbReference type="PANTHER" id="PTHR43818:SF11">
    <property type="entry name" value="BCDNA.GH03377"/>
    <property type="match status" value="1"/>
</dbReference>
<dbReference type="Pfam" id="PF22725">
    <property type="entry name" value="GFO_IDH_MocA_C3"/>
    <property type="match status" value="1"/>
</dbReference>
<dbReference type="SUPFAM" id="SSF51735">
    <property type="entry name" value="NAD(P)-binding Rossmann-fold domains"/>
    <property type="match status" value="1"/>
</dbReference>
<feature type="domain" description="GFO/IDH/MocA-like oxidoreductase" evidence="4">
    <location>
        <begin position="129"/>
        <end position="275"/>
    </location>
</feature>